<evidence type="ECO:0000256" key="1">
    <source>
        <dbReference type="ARBA" id="ARBA00023015"/>
    </source>
</evidence>
<evidence type="ECO:0000256" key="5">
    <source>
        <dbReference type="RuleBase" id="RU003516"/>
    </source>
</evidence>
<keyword evidence="3 5" id="KW-0804">Transcription</keyword>
<accession>A0A8H6B3P7</accession>
<name>A0A8H6B3P7_9HELO</name>
<dbReference type="GO" id="GO:0005634">
    <property type="term" value="C:nucleus"/>
    <property type="evidence" value="ECO:0007669"/>
    <property type="project" value="UniProtKB-SubCell"/>
</dbReference>
<keyword evidence="2 5" id="KW-0238">DNA-binding</keyword>
<reference evidence="7 8" key="1">
    <citation type="journal article" date="2020" name="Phytopathology">
        <title>A high-quality genome resource of Botrytis fragariae, a new and rapidly spreading fungal pathogen causing strawberry gray mold in the U.S.A.</title>
        <authorList>
            <person name="Wu Y."/>
            <person name="Saski C.A."/>
            <person name="Schnabel G."/>
            <person name="Xiao S."/>
            <person name="Hu M."/>
        </authorList>
    </citation>
    <scope>NUCLEOTIDE SEQUENCE [LARGE SCALE GENOMIC DNA]</scope>
    <source>
        <strain evidence="7 8">BVB16</strain>
    </source>
</reference>
<gene>
    <name evidence="7" type="ORF">Bfra_000968</name>
</gene>
<comment type="similarity">
    <text evidence="5">Belongs to the MATALPHA1 family.</text>
</comment>
<dbReference type="AlphaFoldDB" id="A0A8H6B3P7"/>
<dbReference type="OrthoDB" id="5398665at2759"/>
<dbReference type="GO" id="GO:0045895">
    <property type="term" value="P:positive regulation of mating-type specific transcription, DNA-templated"/>
    <property type="evidence" value="ECO:0007669"/>
    <property type="project" value="InterPro"/>
</dbReference>
<keyword evidence="4 5" id="KW-0539">Nucleus</keyword>
<evidence type="ECO:0000259" key="6">
    <source>
        <dbReference type="PROSITE" id="PS51325"/>
    </source>
</evidence>
<feature type="domain" description="Alpha box" evidence="6">
    <location>
        <begin position="417"/>
        <end position="474"/>
    </location>
</feature>
<dbReference type="Pfam" id="PF04769">
    <property type="entry name" value="MATalpha_HMGbox"/>
    <property type="match status" value="1"/>
</dbReference>
<dbReference type="GO" id="GO:0008301">
    <property type="term" value="F:DNA binding, bending"/>
    <property type="evidence" value="ECO:0007669"/>
    <property type="project" value="InterPro"/>
</dbReference>
<dbReference type="InterPro" id="IPR006856">
    <property type="entry name" value="MATalpha_HMGbox"/>
</dbReference>
<comment type="caution">
    <text evidence="7">The sequence shown here is derived from an EMBL/GenBank/DDBJ whole genome shotgun (WGS) entry which is preliminary data.</text>
</comment>
<comment type="subcellular location">
    <subcellularLocation>
        <location evidence="5">Nucleus</location>
    </subcellularLocation>
</comment>
<dbReference type="EMBL" id="JABFCT010000002">
    <property type="protein sequence ID" value="KAF5878799.1"/>
    <property type="molecule type" value="Genomic_DNA"/>
</dbReference>
<evidence type="ECO:0000313" key="8">
    <source>
        <dbReference type="Proteomes" id="UP000531561"/>
    </source>
</evidence>
<dbReference type="PROSITE" id="PS51325">
    <property type="entry name" value="ALPHA_BOX"/>
    <property type="match status" value="1"/>
</dbReference>
<dbReference type="Proteomes" id="UP000531561">
    <property type="component" value="Unassembled WGS sequence"/>
</dbReference>
<organism evidence="7 8">
    <name type="scientific">Botrytis fragariae</name>
    <dbReference type="NCBI Taxonomy" id="1964551"/>
    <lineage>
        <taxon>Eukaryota</taxon>
        <taxon>Fungi</taxon>
        <taxon>Dikarya</taxon>
        <taxon>Ascomycota</taxon>
        <taxon>Pezizomycotina</taxon>
        <taxon>Leotiomycetes</taxon>
        <taxon>Helotiales</taxon>
        <taxon>Sclerotiniaceae</taxon>
        <taxon>Botrytis</taxon>
    </lineage>
</organism>
<keyword evidence="1 5" id="KW-0805">Transcription regulation</keyword>
<sequence length="727" mass="82106">MKARTRLQIRQGAYRRKRSLRRNKHRSAHEAPLNAIRTWKRDKINTQDPSAFSDATFVELAATLRKCELLAGMEMGGSSVSLTYSRYNPGVEATANAPGTPCDPAFLDALVKDCCVLIWEFRSLYRHTDFNSMHDPLPTKYADIFYDLNTVFGQCRRLKKSPELFSTLAQERQFIAKMSRIAEIVDHLRDVIILKNDGKLAQNKMREKEKELAKDLPFFYPGRADGKNPWTRWLENSSPVMPPGWVGIQQKIPHIGDNIIRRITTMYELYERQFRVEKLIDSKVNDTLHDFPAPGDAFEHMNYSRFSTLAVNYVQYKTGDRPETDKNGMLRIEKLAEAVQRSFRWQENPTTMKLTHKRQQRKLTTTQYRVSKPATKCRRANDAMQSLTYHSAPFISETEGGIQHVAMNERQTAWVEAPRRSVNSYILFRTFYMILTVLGNIPQKYKSAILSVLWSRDPFHAKWSIIARAYTLMRDAGVKRSVSEFLALVCPHIGILTVDDYLSDLNWTFETNEEGTVCLRQNSPPEIGSFPAHIARTLLTDLDIITFCGAQGYLPVATAASIVQGWNRVHPMANMAIQGTLPVTQHIASTQNAYGAWEMPSGVIVAPPPKPAFDQPLAYNPHALIPGATASLTGAIPPPPPWSTGMMAGYWGHDSGTIDLSALDTQFDQFNPTSLADAGGLYMPDDAPSPPRELIRSLYISVRTFVVPTLIISAPRSTHSSMELPKH</sequence>
<evidence type="ECO:0000256" key="4">
    <source>
        <dbReference type="ARBA" id="ARBA00023242"/>
    </source>
</evidence>
<evidence type="ECO:0000256" key="3">
    <source>
        <dbReference type="ARBA" id="ARBA00023163"/>
    </source>
</evidence>
<dbReference type="GeneID" id="59255102"/>
<proteinExistence type="inferred from homology"/>
<dbReference type="RefSeq" id="XP_037197743.1">
    <property type="nucleotide sequence ID" value="XM_037331410.1"/>
</dbReference>
<evidence type="ECO:0000256" key="2">
    <source>
        <dbReference type="ARBA" id="ARBA00023125"/>
    </source>
</evidence>
<keyword evidence="8" id="KW-1185">Reference proteome</keyword>
<evidence type="ECO:0000313" key="7">
    <source>
        <dbReference type="EMBL" id="KAF5878799.1"/>
    </source>
</evidence>
<protein>
    <submittedName>
        <fullName evidence="7">Putative mating type protein mat1-1-1 protein</fullName>
    </submittedName>
</protein>